<keyword evidence="6 14" id="KW-0812">Transmembrane</keyword>
<evidence type="ECO:0000256" key="10">
    <source>
        <dbReference type="ARBA" id="ARBA00023136"/>
    </source>
</evidence>
<protein>
    <recommendedName>
        <fullName evidence="14">Disulfide bond formation protein B</fullName>
    </recommendedName>
    <alternativeName>
        <fullName evidence="14">Disulfide oxidoreductase</fullName>
    </alternativeName>
</protein>
<dbReference type="Pfam" id="PF02600">
    <property type="entry name" value="DsbB"/>
    <property type="match status" value="1"/>
</dbReference>
<evidence type="ECO:0000256" key="3">
    <source>
        <dbReference type="ARBA" id="ARBA00022448"/>
    </source>
</evidence>
<feature type="transmembrane region" description="Helical" evidence="15">
    <location>
        <begin position="71"/>
        <end position="91"/>
    </location>
</feature>
<reference evidence="17" key="1">
    <citation type="journal article" date="2019" name="Int. J. Syst. Evol. Microbiol.">
        <title>The Global Catalogue of Microorganisms (GCM) 10K type strain sequencing project: providing services to taxonomists for standard genome sequencing and annotation.</title>
        <authorList>
            <consortium name="The Broad Institute Genomics Platform"/>
            <consortium name="The Broad Institute Genome Sequencing Center for Infectious Disease"/>
            <person name="Wu L."/>
            <person name="Ma J."/>
        </authorList>
    </citation>
    <scope>NUCLEOTIDE SEQUENCE [LARGE SCALE GENOMIC DNA]</scope>
    <source>
        <strain evidence="17">JCM 17551</strain>
    </source>
</reference>
<evidence type="ECO:0000256" key="14">
    <source>
        <dbReference type="HAMAP-Rule" id="MF_00286"/>
    </source>
</evidence>
<evidence type="ECO:0000256" key="8">
    <source>
        <dbReference type="ARBA" id="ARBA00022989"/>
    </source>
</evidence>
<evidence type="ECO:0000256" key="6">
    <source>
        <dbReference type="ARBA" id="ARBA00022692"/>
    </source>
</evidence>
<evidence type="ECO:0000256" key="9">
    <source>
        <dbReference type="ARBA" id="ARBA00023002"/>
    </source>
</evidence>
<evidence type="ECO:0000256" key="12">
    <source>
        <dbReference type="ARBA" id="ARBA00023186"/>
    </source>
</evidence>
<keyword evidence="7 14" id="KW-0249">Electron transport</keyword>
<dbReference type="InterPro" id="IPR003752">
    <property type="entry name" value="DiS_bond_form_DsbB/BdbC"/>
</dbReference>
<evidence type="ECO:0000256" key="5">
    <source>
        <dbReference type="ARBA" id="ARBA00022519"/>
    </source>
</evidence>
<accession>A0ABP7NE04</accession>
<organism evidence="16 17">
    <name type="scientific">Litoribacillus peritrichatus</name>
    <dbReference type="NCBI Taxonomy" id="718191"/>
    <lineage>
        <taxon>Bacteria</taxon>
        <taxon>Pseudomonadati</taxon>
        <taxon>Pseudomonadota</taxon>
        <taxon>Gammaproteobacteria</taxon>
        <taxon>Oceanospirillales</taxon>
        <taxon>Oceanospirillaceae</taxon>
        <taxon>Litoribacillus</taxon>
    </lineage>
</organism>
<dbReference type="EMBL" id="BAABBN010000017">
    <property type="protein sequence ID" value="GAA3944337.1"/>
    <property type="molecule type" value="Genomic_DNA"/>
</dbReference>
<dbReference type="PANTHER" id="PTHR36570:SF3">
    <property type="entry name" value="DISULFIDE BOND FORMATION PROTEIN B"/>
    <property type="match status" value="1"/>
</dbReference>
<dbReference type="InterPro" id="IPR022920">
    <property type="entry name" value="Disulphide_bond_form_DsbB"/>
</dbReference>
<feature type="topological domain" description="Periplasmic" evidence="14">
    <location>
        <begin position="28"/>
        <end position="45"/>
    </location>
</feature>
<dbReference type="Proteomes" id="UP001501565">
    <property type="component" value="Unassembled WGS sequence"/>
</dbReference>
<keyword evidence="12 14" id="KW-0143">Chaperone</keyword>
<keyword evidence="13 14" id="KW-0676">Redox-active center</keyword>
<evidence type="ECO:0000256" key="7">
    <source>
        <dbReference type="ARBA" id="ARBA00022982"/>
    </source>
</evidence>
<feature type="topological domain" description="Cytoplasmic" evidence="14">
    <location>
        <begin position="1"/>
        <end position="10"/>
    </location>
</feature>
<dbReference type="PANTHER" id="PTHR36570">
    <property type="entry name" value="DISULFIDE BOND FORMATION PROTEIN B"/>
    <property type="match status" value="1"/>
</dbReference>
<dbReference type="Gene3D" id="1.20.1550.10">
    <property type="entry name" value="DsbB-like"/>
    <property type="match status" value="1"/>
</dbReference>
<comment type="similarity">
    <text evidence="2 14">Belongs to the DsbB family.</text>
</comment>
<evidence type="ECO:0000256" key="13">
    <source>
        <dbReference type="ARBA" id="ARBA00023284"/>
    </source>
</evidence>
<evidence type="ECO:0000256" key="15">
    <source>
        <dbReference type="SAM" id="Phobius"/>
    </source>
</evidence>
<keyword evidence="4 14" id="KW-1003">Cell membrane</keyword>
<evidence type="ECO:0000256" key="2">
    <source>
        <dbReference type="ARBA" id="ARBA00008823"/>
    </source>
</evidence>
<dbReference type="InterPro" id="IPR050183">
    <property type="entry name" value="DsbB"/>
</dbReference>
<evidence type="ECO:0000256" key="11">
    <source>
        <dbReference type="ARBA" id="ARBA00023157"/>
    </source>
</evidence>
<proteinExistence type="inferred from homology"/>
<keyword evidence="8 14" id="KW-1133">Transmembrane helix</keyword>
<feature type="transmembrane region" description="Helical" evidence="15">
    <location>
        <begin position="142"/>
        <end position="161"/>
    </location>
</feature>
<dbReference type="InterPro" id="IPR023380">
    <property type="entry name" value="DsbB-like_sf"/>
</dbReference>
<feature type="disulfide bond" description="Redox-active" evidence="14">
    <location>
        <begin position="37"/>
        <end position="40"/>
    </location>
</feature>
<feature type="transmembrane region" description="Helical" evidence="15">
    <location>
        <begin position="7"/>
        <end position="29"/>
    </location>
</feature>
<keyword evidence="3 14" id="KW-0813">Transport</keyword>
<feature type="topological domain" description="Cytoplasmic" evidence="14">
    <location>
        <begin position="164"/>
        <end position="170"/>
    </location>
</feature>
<evidence type="ECO:0000313" key="16">
    <source>
        <dbReference type="EMBL" id="GAA3944337.1"/>
    </source>
</evidence>
<keyword evidence="9 14" id="KW-0560">Oxidoreductase</keyword>
<comment type="subcellular location">
    <subcellularLocation>
        <location evidence="1">Cell inner membrane</location>
        <topology evidence="1">Multi-pass membrane protein</topology>
    </subcellularLocation>
    <subcellularLocation>
        <location evidence="14">Cell membrane</location>
        <topology evidence="14">Multi-pass membrane protein</topology>
    </subcellularLocation>
</comment>
<comment type="caution">
    <text evidence="14">Lacks conserved residue(s) required for the propagation of feature annotation.</text>
</comment>
<comment type="function">
    <text evidence="14">Required for disulfide bond formation in some periplasmic proteins. Acts by oxidizing the DsbA protein.</text>
</comment>
<feature type="transmembrane region" description="Helical" evidence="15">
    <location>
        <begin position="41"/>
        <end position="59"/>
    </location>
</feature>
<name>A0ABP7NE04_9GAMM</name>
<sequence length="170" mass="18683">MFLLTNLRALCALTVIASVSLLGAAYYFELVMELEPCPMCIMQRIVVLAIGLIALITLVHNPKSFTGKKVYASLAGLTSLAGIAISIRHSWIQAFPPEDIPSCGAPLEYMIEIMPFQEVLTAMLSGTASCTDVSWNFLGLTMPNWMIIVFICYGIFSALLWRSKNVDKSL</sequence>
<comment type="caution">
    <text evidence="16">The sequence shown here is derived from an EMBL/GenBank/DDBJ whole genome shotgun (WGS) entry which is preliminary data.</text>
</comment>
<gene>
    <name evidence="14" type="primary">dsbB</name>
    <name evidence="16" type="ORF">GCM10022277_45070</name>
</gene>
<dbReference type="RefSeq" id="WP_344800932.1">
    <property type="nucleotide sequence ID" value="NZ_BAABBN010000017.1"/>
</dbReference>
<evidence type="ECO:0000256" key="1">
    <source>
        <dbReference type="ARBA" id="ARBA00004429"/>
    </source>
</evidence>
<keyword evidence="17" id="KW-1185">Reference proteome</keyword>
<evidence type="ECO:0000313" key="17">
    <source>
        <dbReference type="Proteomes" id="UP001501565"/>
    </source>
</evidence>
<dbReference type="HAMAP" id="MF_00286">
    <property type="entry name" value="DsbB"/>
    <property type="match status" value="1"/>
</dbReference>
<keyword evidence="5" id="KW-0997">Cell inner membrane</keyword>
<keyword evidence="10 14" id="KW-0472">Membrane</keyword>
<keyword evidence="11 14" id="KW-1015">Disulfide bond</keyword>
<evidence type="ECO:0000256" key="4">
    <source>
        <dbReference type="ARBA" id="ARBA00022475"/>
    </source>
</evidence>
<dbReference type="SUPFAM" id="SSF158442">
    <property type="entry name" value="DsbB-like"/>
    <property type="match status" value="1"/>
</dbReference>